<evidence type="ECO:0000313" key="3">
    <source>
        <dbReference type="Proteomes" id="UP001163846"/>
    </source>
</evidence>
<evidence type="ECO:0000256" key="1">
    <source>
        <dbReference type="SAM" id="MobiDB-lite"/>
    </source>
</evidence>
<dbReference type="EMBL" id="MU806005">
    <property type="protein sequence ID" value="KAJ3842450.1"/>
    <property type="molecule type" value="Genomic_DNA"/>
</dbReference>
<dbReference type="AlphaFoldDB" id="A0AA38PGC8"/>
<feature type="compositionally biased region" description="Polar residues" evidence="1">
    <location>
        <begin position="179"/>
        <end position="188"/>
    </location>
</feature>
<comment type="caution">
    <text evidence="2">The sequence shown here is derived from an EMBL/GenBank/DDBJ whole genome shotgun (WGS) entry which is preliminary data.</text>
</comment>
<feature type="compositionally biased region" description="Polar residues" evidence="1">
    <location>
        <begin position="233"/>
        <end position="242"/>
    </location>
</feature>
<evidence type="ECO:0000313" key="2">
    <source>
        <dbReference type="EMBL" id="KAJ3842450.1"/>
    </source>
</evidence>
<feature type="region of interest" description="Disordered" evidence="1">
    <location>
        <begin position="233"/>
        <end position="288"/>
    </location>
</feature>
<feature type="region of interest" description="Disordered" evidence="1">
    <location>
        <begin position="364"/>
        <end position="383"/>
    </location>
</feature>
<feature type="region of interest" description="Disordered" evidence="1">
    <location>
        <begin position="179"/>
        <end position="216"/>
    </location>
</feature>
<gene>
    <name evidence="2" type="ORF">F5878DRAFT_395136</name>
</gene>
<feature type="compositionally biased region" description="Low complexity" evidence="1">
    <location>
        <begin position="202"/>
        <end position="216"/>
    </location>
</feature>
<keyword evidence="3" id="KW-1185">Reference proteome</keyword>
<feature type="region of interest" description="Disordered" evidence="1">
    <location>
        <begin position="1"/>
        <end position="37"/>
    </location>
</feature>
<feature type="compositionally biased region" description="Basic and acidic residues" evidence="1">
    <location>
        <begin position="260"/>
        <end position="269"/>
    </location>
</feature>
<feature type="compositionally biased region" description="Low complexity" evidence="1">
    <location>
        <begin position="21"/>
        <end position="37"/>
    </location>
</feature>
<sequence length="383" mass="41424">MKTMSSSPSQLSYSPSPPSSPSTIVQPSSSPSIILSSPSVPNLNSFIPPPPPPTPTPARTRTRAARVALQNVDDTYNAVVITALEDIPFCCHEDLLTMSRAQLIAVARSLNAKLPAVMRIDTSDQRTDVFIRKSIEVLVGISKPILVGSRTTTLSGAEPPGAPRAVKTRKVLSVEEIENSTLENSQARWDTPSGEDAHIDRSALWSPSSPGPLSSPLAKRAIIRSTRVARSSELGTLATTGTPKLARLEEEDESISPSTHDSETQDGQRDKKRRKYSDSGFSTGFPARKGMGFRRWSGSLVRGSEDSRHSSSVVGNIYLDNTMDVDDSPSRSVKLQAYTRRSSLRPPFRQSVSTVTRPFHTAYNGISSPTLAGIDTKRRSQGG</sequence>
<accession>A0AA38PGC8</accession>
<proteinExistence type="predicted"/>
<protein>
    <submittedName>
        <fullName evidence="2">Uncharacterized protein</fullName>
    </submittedName>
</protein>
<organism evidence="2 3">
    <name type="scientific">Lentinula raphanica</name>
    <dbReference type="NCBI Taxonomy" id="153919"/>
    <lineage>
        <taxon>Eukaryota</taxon>
        <taxon>Fungi</taxon>
        <taxon>Dikarya</taxon>
        <taxon>Basidiomycota</taxon>
        <taxon>Agaricomycotina</taxon>
        <taxon>Agaricomycetes</taxon>
        <taxon>Agaricomycetidae</taxon>
        <taxon>Agaricales</taxon>
        <taxon>Marasmiineae</taxon>
        <taxon>Omphalotaceae</taxon>
        <taxon>Lentinula</taxon>
    </lineage>
</organism>
<name>A0AA38PGC8_9AGAR</name>
<feature type="compositionally biased region" description="Low complexity" evidence="1">
    <location>
        <begin position="1"/>
        <end position="14"/>
    </location>
</feature>
<dbReference type="Proteomes" id="UP001163846">
    <property type="component" value="Unassembled WGS sequence"/>
</dbReference>
<reference evidence="2" key="1">
    <citation type="submission" date="2022-08" db="EMBL/GenBank/DDBJ databases">
        <authorList>
            <consortium name="DOE Joint Genome Institute"/>
            <person name="Min B."/>
            <person name="Riley R."/>
            <person name="Sierra-Patev S."/>
            <person name="Naranjo-Ortiz M."/>
            <person name="Looney B."/>
            <person name="Konkel Z."/>
            <person name="Slot J.C."/>
            <person name="Sakamoto Y."/>
            <person name="Steenwyk J.L."/>
            <person name="Rokas A."/>
            <person name="Carro J."/>
            <person name="Camarero S."/>
            <person name="Ferreira P."/>
            <person name="Molpeceres G."/>
            <person name="Ruiz-Duenas F.J."/>
            <person name="Serrano A."/>
            <person name="Henrissat B."/>
            <person name="Drula E."/>
            <person name="Hughes K.W."/>
            <person name="Mata J.L."/>
            <person name="Ishikawa N.K."/>
            <person name="Vargas-Isla R."/>
            <person name="Ushijima S."/>
            <person name="Smith C.A."/>
            <person name="Ahrendt S."/>
            <person name="Andreopoulos W."/>
            <person name="He G."/>
            <person name="Labutti K."/>
            <person name="Lipzen A."/>
            <person name="Ng V."/>
            <person name="Sandor L."/>
            <person name="Barry K."/>
            <person name="Martinez A.T."/>
            <person name="Xiao Y."/>
            <person name="Gibbons J.G."/>
            <person name="Terashima K."/>
            <person name="Hibbett D.S."/>
            <person name="Grigoriev I.V."/>
        </authorList>
    </citation>
    <scope>NUCLEOTIDE SEQUENCE</scope>
    <source>
        <strain evidence="2">TFB9207</strain>
    </source>
</reference>